<dbReference type="EMBL" id="QUBQ01000001">
    <property type="protein sequence ID" value="REK75604.1"/>
    <property type="molecule type" value="Genomic_DNA"/>
</dbReference>
<organism evidence="2 3">
    <name type="scientific">Paenibacillus paeoniae</name>
    <dbReference type="NCBI Taxonomy" id="2292705"/>
    <lineage>
        <taxon>Bacteria</taxon>
        <taxon>Bacillati</taxon>
        <taxon>Bacillota</taxon>
        <taxon>Bacilli</taxon>
        <taxon>Bacillales</taxon>
        <taxon>Paenibacillaceae</taxon>
        <taxon>Paenibacillus</taxon>
    </lineage>
</organism>
<gene>
    <name evidence="2" type="ORF">DX130_00485</name>
</gene>
<dbReference type="SMART" id="SM00886">
    <property type="entry name" value="Dabb"/>
    <property type="match status" value="1"/>
</dbReference>
<dbReference type="AlphaFoldDB" id="A0A371PHI9"/>
<dbReference type="InterPro" id="IPR013097">
    <property type="entry name" value="Dabb"/>
</dbReference>
<dbReference type="Gene3D" id="3.30.70.100">
    <property type="match status" value="1"/>
</dbReference>
<proteinExistence type="predicted"/>
<dbReference type="InterPro" id="IPR011008">
    <property type="entry name" value="Dimeric_a/b-barrel"/>
</dbReference>
<dbReference type="Pfam" id="PF07876">
    <property type="entry name" value="Dabb"/>
    <property type="match status" value="1"/>
</dbReference>
<reference evidence="2 3" key="1">
    <citation type="submission" date="2018-08" db="EMBL/GenBank/DDBJ databases">
        <title>Paenibacillus sp. M4BSY-1, whole genome shotgun sequence.</title>
        <authorList>
            <person name="Tuo L."/>
        </authorList>
    </citation>
    <scope>NUCLEOTIDE SEQUENCE [LARGE SCALE GENOMIC DNA]</scope>
    <source>
        <strain evidence="2 3">M4BSY-1</strain>
    </source>
</reference>
<dbReference type="Proteomes" id="UP000261905">
    <property type="component" value="Unassembled WGS sequence"/>
</dbReference>
<keyword evidence="3" id="KW-1185">Reference proteome</keyword>
<name>A0A371PHI9_9BACL</name>
<sequence>MMMSAIKHMVVFSLHSGKGDAESERFLQISQEELAAIPGVEQFQIFHQVSPKTDYDYGFSMVFADEQAYASYNDHPVHVRYVQERWKTGVSRFQEIDLVLHQ</sequence>
<accession>A0A371PHI9</accession>
<evidence type="ECO:0000313" key="3">
    <source>
        <dbReference type="Proteomes" id="UP000261905"/>
    </source>
</evidence>
<evidence type="ECO:0000313" key="2">
    <source>
        <dbReference type="EMBL" id="REK75604.1"/>
    </source>
</evidence>
<dbReference type="PROSITE" id="PS51502">
    <property type="entry name" value="S_R_A_B_BARREL"/>
    <property type="match status" value="1"/>
</dbReference>
<evidence type="ECO:0000259" key="1">
    <source>
        <dbReference type="PROSITE" id="PS51502"/>
    </source>
</evidence>
<protein>
    <submittedName>
        <fullName evidence="2">Dabb family protein</fullName>
    </submittedName>
</protein>
<comment type="caution">
    <text evidence="2">The sequence shown here is derived from an EMBL/GenBank/DDBJ whole genome shotgun (WGS) entry which is preliminary data.</text>
</comment>
<dbReference type="OrthoDB" id="9808130at2"/>
<dbReference type="SUPFAM" id="SSF54909">
    <property type="entry name" value="Dimeric alpha+beta barrel"/>
    <property type="match status" value="1"/>
</dbReference>
<feature type="domain" description="Stress-response A/B barrel" evidence="1">
    <location>
        <begin position="6"/>
        <end position="98"/>
    </location>
</feature>